<dbReference type="Pfam" id="PF00704">
    <property type="entry name" value="Glyco_hydro_18"/>
    <property type="match status" value="1"/>
</dbReference>
<feature type="domain" description="GH18" evidence="2">
    <location>
        <begin position="5"/>
        <end position="309"/>
    </location>
</feature>
<dbReference type="InterPro" id="IPR017853">
    <property type="entry name" value="GH"/>
</dbReference>
<feature type="compositionally biased region" description="Polar residues" evidence="1">
    <location>
        <begin position="333"/>
        <end position="350"/>
    </location>
</feature>
<dbReference type="SUPFAM" id="SSF51445">
    <property type="entry name" value="(Trans)glycosidases"/>
    <property type="match status" value="1"/>
</dbReference>
<evidence type="ECO:0000313" key="4">
    <source>
        <dbReference type="Proteomes" id="UP000516437"/>
    </source>
</evidence>
<dbReference type="EMBL" id="RXIC02000008">
    <property type="protein sequence ID" value="KAB1228183.1"/>
    <property type="molecule type" value="Genomic_DNA"/>
</dbReference>
<dbReference type="Proteomes" id="UP000516437">
    <property type="component" value="Unassembled WGS sequence"/>
</dbReference>
<dbReference type="AlphaFoldDB" id="A0A6A1WU40"/>
<dbReference type="PROSITE" id="PS51910">
    <property type="entry name" value="GH18_2"/>
    <property type="match status" value="1"/>
</dbReference>
<dbReference type="GO" id="GO:0004568">
    <property type="term" value="F:chitinase activity"/>
    <property type="evidence" value="ECO:0007669"/>
    <property type="project" value="TreeGrafter"/>
</dbReference>
<proteinExistence type="predicted"/>
<evidence type="ECO:0000313" key="3">
    <source>
        <dbReference type="EMBL" id="KAB1228183.1"/>
    </source>
</evidence>
<sequence>MTTDFVKAGYWSSISGFAVASIDSTNFTHLFCAFAELDPNTYEVTFPTATMHEFQTFTQTVQRRNPDVKTLLSIGGPTSNPATFAAMASGESNRTSFISSSIELATTYNFHGLDLSWLYPSTEDESRYFRALLSDWHNAILNITDDEPLLLTAQVFCSPNRDPHSVRAICRNLDWINVLPYNFHSPDNLPNQIGGNAPLPSIEKNPSGEAGVNAWIEAGLDSQKVVLGLAFVGYAWLPVNENKKEGTAPAKGAPASYTTAASTNFDDRNSITKKIEYAKKKNLLGYFAWHVGTKDICMLSKTGPGYASSPREEPAQGTQQPQTSTQPGLHQPQYHSQGSTDCGENSSQRQDTPRTACLASFISNLEVVLWGQNWPPIEARLDSTMELMKNMRRDQAQISATLGDKLESMNQAQPNLEVMFGARLAPIEARLDSTMDLMKNMRRDQAQISATMGDKLESMSQAQPILVGDGNRSFAIHKLSGKKCYMLGARALNIIWGDNPSHWEWVSATELPSEPQFRFAEVALLRNVCWLEIQGRIETQILSPNTTYAAYFVYAIKRSSENLQHPVKLSLRSGNEMEGHASIGYLHLQKASGAPEGRHPHRREDEWLEIEIGEFFNGQNDGVVEMRLWETEHGGWKTGLVVHGIELRPKDK</sequence>
<evidence type="ECO:0000259" key="2">
    <source>
        <dbReference type="PROSITE" id="PS51910"/>
    </source>
</evidence>
<dbReference type="GO" id="GO:0008061">
    <property type="term" value="F:chitin binding"/>
    <property type="evidence" value="ECO:0007669"/>
    <property type="project" value="InterPro"/>
</dbReference>
<dbReference type="PANTHER" id="PTHR11177">
    <property type="entry name" value="CHITINASE"/>
    <property type="match status" value="1"/>
</dbReference>
<dbReference type="InterPro" id="IPR011583">
    <property type="entry name" value="Chitinase_II/V-like_cat"/>
</dbReference>
<feature type="region of interest" description="Disordered" evidence="1">
    <location>
        <begin position="304"/>
        <end position="351"/>
    </location>
</feature>
<evidence type="ECO:0000256" key="1">
    <source>
        <dbReference type="SAM" id="MobiDB-lite"/>
    </source>
</evidence>
<name>A0A6A1WU40_9ROSI</name>
<feature type="compositionally biased region" description="Low complexity" evidence="1">
    <location>
        <begin position="316"/>
        <end position="328"/>
    </location>
</feature>
<gene>
    <name evidence="3" type="ORF">CJ030_MR5G008780</name>
</gene>
<dbReference type="OrthoDB" id="73875at2759"/>
<dbReference type="SMART" id="SM00636">
    <property type="entry name" value="Glyco_18"/>
    <property type="match status" value="1"/>
</dbReference>
<accession>A0A6A1WU40</accession>
<reference evidence="3 4" key="1">
    <citation type="journal article" date="2019" name="Plant Biotechnol. J.">
        <title>The red bayberry genome and genetic basis of sex determination.</title>
        <authorList>
            <person name="Jia H.M."/>
            <person name="Jia H.J."/>
            <person name="Cai Q.L."/>
            <person name="Wang Y."/>
            <person name="Zhao H.B."/>
            <person name="Yang W.F."/>
            <person name="Wang G.Y."/>
            <person name="Li Y.H."/>
            <person name="Zhan D.L."/>
            <person name="Shen Y.T."/>
            <person name="Niu Q.F."/>
            <person name="Chang L."/>
            <person name="Qiu J."/>
            <person name="Zhao L."/>
            <person name="Xie H.B."/>
            <person name="Fu W.Y."/>
            <person name="Jin J."/>
            <person name="Li X.W."/>
            <person name="Jiao Y."/>
            <person name="Zhou C.C."/>
            <person name="Tu T."/>
            <person name="Chai C.Y."/>
            <person name="Gao J.L."/>
            <person name="Fan L.J."/>
            <person name="van de Weg E."/>
            <person name="Wang J.Y."/>
            <person name="Gao Z.S."/>
        </authorList>
    </citation>
    <scope>NUCLEOTIDE SEQUENCE [LARGE SCALE GENOMIC DNA]</scope>
    <source>
        <tissue evidence="3">Leaves</tissue>
    </source>
</reference>
<dbReference type="Pfam" id="PF14299">
    <property type="entry name" value="PP2"/>
    <property type="match status" value="1"/>
</dbReference>
<dbReference type="GO" id="GO:0005975">
    <property type="term" value="P:carbohydrate metabolic process"/>
    <property type="evidence" value="ECO:0007669"/>
    <property type="project" value="InterPro"/>
</dbReference>
<comment type="caution">
    <text evidence="3">The sequence shown here is derived from an EMBL/GenBank/DDBJ whole genome shotgun (WGS) entry which is preliminary data.</text>
</comment>
<dbReference type="GO" id="GO:0005576">
    <property type="term" value="C:extracellular region"/>
    <property type="evidence" value="ECO:0007669"/>
    <property type="project" value="TreeGrafter"/>
</dbReference>
<dbReference type="GO" id="GO:0006032">
    <property type="term" value="P:chitin catabolic process"/>
    <property type="evidence" value="ECO:0007669"/>
    <property type="project" value="TreeGrafter"/>
</dbReference>
<keyword evidence="4" id="KW-1185">Reference proteome</keyword>
<organism evidence="3 4">
    <name type="scientific">Morella rubra</name>
    <name type="common">Chinese bayberry</name>
    <dbReference type="NCBI Taxonomy" id="262757"/>
    <lineage>
        <taxon>Eukaryota</taxon>
        <taxon>Viridiplantae</taxon>
        <taxon>Streptophyta</taxon>
        <taxon>Embryophyta</taxon>
        <taxon>Tracheophyta</taxon>
        <taxon>Spermatophyta</taxon>
        <taxon>Magnoliopsida</taxon>
        <taxon>eudicotyledons</taxon>
        <taxon>Gunneridae</taxon>
        <taxon>Pentapetalae</taxon>
        <taxon>rosids</taxon>
        <taxon>fabids</taxon>
        <taxon>Fagales</taxon>
        <taxon>Myricaceae</taxon>
        <taxon>Morella</taxon>
    </lineage>
</organism>
<dbReference type="Gene3D" id="3.20.20.80">
    <property type="entry name" value="Glycosidases"/>
    <property type="match status" value="1"/>
</dbReference>
<protein>
    <submittedName>
        <fullName evidence="3">Putative F-box protein PP2-B12</fullName>
    </submittedName>
</protein>
<dbReference type="PANTHER" id="PTHR11177:SF383">
    <property type="entry name" value="GLYCOSYL HYDROLASE FAMILY PROTEIN WITH CHITINASE INSERTION DOMAIN-CONTAINING PROTEIN"/>
    <property type="match status" value="1"/>
</dbReference>
<dbReference type="InterPro" id="IPR050314">
    <property type="entry name" value="Glycosyl_Hydrlase_18"/>
</dbReference>
<dbReference type="InterPro" id="IPR001223">
    <property type="entry name" value="Glyco_hydro18_cat"/>
</dbReference>
<dbReference type="InterPro" id="IPR025886">
    <property type="entry name" value="PP2-like"/>
</dbReference>